<feature type="domain" description="Primase C-terminal 2" evidence="1">
    <location>
        <begin position="218"/>
        <end position="282"/>
    </location>
</feature>
<feature type="domain" description="BT4734-like N-terminal" evidence="2">
    <location>
        <begin position="54"/>
        <end position="173"/>
    </location>
</feature>
<dbReference type="GO" id="GO:0016817">
    <property type="term" value="F:hydrolase activity, acting on acid anhydrides"/>
    <property type="evidence" value="ECO:0007669"/>
    <property type="project" value="InterPro"/>
</dbReference>
<protein>
    <submittedName>
        <fullName evidence="3">VirE protein</fullName>
    </submittedName>
</protein>
<evidence type="ECO:0000259" key="2">
    <source>
        <dbReference type="Pfam" id="PF08800"/>
    </source>
</evidence>
<sequence length="293" mass="33619">MKKDIFDVEISVYNGVRDVYGTNCKLRDFLFSKKHVSEIERLRSLPTKEEKNEIKKRLPMACISGLFQPTRKAENLVRHSGLICVDIDRKDNLHIDNWDEIKQELCKLKEIAYISLSVSGNGYFVIIPLKYPHAHKGQFEKLRQDFARIGIIIDRACGDVTRMRCLSYDAEPYINVEAIPYDGYYKEPRPTNSYQYSGGDNVLDKVAKCCEKIEANGIDITGDYKDWFTVGCALASLGESGRSFFHVCSRQNAKYKYSETDKKFSNLLRTGKRIGIGSFFEICKDYGITYKDA</sequence>
<evidence type="ECO:0000313" key="3">
    <source>
        <dbReference type="EMBL" id="OUP35325.1"/>
    </source>
</evidence>
<dbReference type="RefSeq" id="WP_087412291.1">
    <property type="nucleotide sequence ID" value="NZ_NFKE01000003.1"/>
</dbReference>
<proteinExistence type="predicted"/>
<gene>
    <name evidence="3" type="ORF">B5F24_04965</name>
</gene>
<dbReference type="EMBL" id="NFKE01000003">
    <property type="protein sequence ID" value="OUP35325.1"/>
    <property type="molecule type" value="Genomic_DNA"/>
</dbReference>
<dbReference type="InterPro" id="IPR014907">
    <property type="entry name" value="BT4734-like_N"/>
</dbReference>
<dbReference type="Pfam" id="PF08800">
    <property type="entry name" value="BT4734-like_N"/>
    <property type="match status" value="1"/>
</dbReference>
<reference evidence="4" key="1">
    <citation type="submission" date="2017-04" db="EMBL/GenBank/DDBJ databases">
        <title>Function of individual gut microbiota members based on whole genome sequencing of pure cultures obtained from chicken caecum.</title>
        <authorList>
            <person name="Medvecky M."/>
            <person name="Cejkova D."/>
            <person name="Polansky O."/>
            <person name="Karasova D."/>
            <person name="Kubasova T."/>
            <person name="Cizek A."/>
            <person name="Rychlik I."/>
        </authorList>
    </citation>
    <scope>NUCLEOTIDE SEQUENCE [LARGE SCALE GENOMIC DNA]</scope>
    <source>
        <strain evidence="4">An189</strain>
    </source>
</reference>
<evidence type="ECO:0000313" key="4">
    <source>
        <dbReference type="Proteomes" id="UP000196587"/>
    </source>
</evidence>
<comment type="caution">
    <text evidence="3">The sequence shown here is derived from an EMBL/GenBank/DDBJ whole genome shotgun (WGS) entry which is preliminary data.</text>
</comment>
<accession>A0A1Y4JS18</accession>
<dbReference type="Pfam" id="PF08707">
    <property type="entry name" value="PriCT_2"/>
    <property type="match status" value="1"/>
</dbReference>
<dbReference type="AlphaFoldDB" id="A0A1Y4JS18"/>
<organism evidence="3 4">
    <name type="scientific">Bacteroides clarus</name>
    <dbReference type="NCBI Taxonomy" id="626929"/>
    <lineage>
        <taxon>Bacteria</taxon>
        <taxon>Pseudomonadati</taxon>
        <taxon>Bacteroidota</taxon>
        <taxon>Bacteroidia</taxon>
        <taxon>Bacteroidales</taxon>
        <taxon>Bacteroidaceae</taxon>
        <taxon>Bacteroides</taxon>
    </lineage>
</organism>
<name>A0A1Y4JS18_9BACE</name>
<dbReference type="InterPro" id="IPR014819">
    <property type="entry name" value="PriCT_2"/>
</dbReference>
<evidence type="ECO:0000259" key="1">
    <source>
        <dbReference type="Pfam" id="PF08707"/>
    </source>
</evidence>
<dbReference type="Proteomes" id="UP000196587">
    <property type="component" value="Unassembled WGS sequence"/>
</dbReference>